<evidence type="ECO:0000256" key="2">
    <source>
        <dbReference type="ARBA" id="ARBA00022475"/>
    </source>
</evidence>
<dbReference type="InterPro" id="IPR023171">
    <property type="entry name" value="Na/H_antiporter_dom_sf"/>
</dbReference>
<keyword evidence="4 6" id="KW-1133">Transmembrane helix</keyword>
<evidence type="ECO:0000313" key="7">
    <source>
        <dbReference type="EMBL" id="SFS49808.1"/>
    </source>
</evidence>
<keyword evidence="6" id="KW-0915">Sodium</keyword>
<dbReference type="NCBIfam" id="TIGR00773">
    <property type="entry name" value="NhaA"/>
    <property type="match status" value="1"/>
</dbReference>
<dbReference type="Gene3D" id="1.20.1530.10">
    <property type="entry name" value="Na+/H+ antiporter like domain"/>
    <property type="match status" value="1"/>
</dbReference>
<dbReference type="Proteomes" id="UP000183209">
    <property type="component" value="Unassembled WGS sequence"/>
</dbReference>
<sequence>MIQKVFISPFQRFVKIESLSGILLFCAAVIAVIWANSPFSESYTDLWNFKIGISSENFELQKPLLLWVNDGFMAIFFFLIGLEIKRELLIGELNSVKKMAFPFVAALGGMLIPMFFFMFLNANPETSNGWGIPMATDIAFSLAVLKLLGNRIPLSLKIFLTAFAIVDDIGAVLVIAVFYTNNIAIDMLIYGAVLLLVLYYLTYKGIYSKYFLFGTGIIVWVLFLKSGVHPTIAGILLAFAVPIRQRISTKTFVSNLSSITNKIQKGVIEDEPVLSKEQIAEIDNLEEWTDKFQSPLQHLEHKLHDWVAYFIIPIFALANAGVSLSSDAGIDTALALNITLCLIFGNSIGITTLVLLTNKLKIIEIPEDISKAQILGVACLAGIGFTMAIFVASLAFSDTPIYVDSAKIGILAGSMLSALLGYTILRITSKPNPKNDD</sequence>
<organism evidence="7 8">
    <name type="scientific">Zhouia amylolytica</name>
    <dbReference type="NCBI Taxonomy" id="376730"/>
    <lineage>
        <taxon>Bacteria</taxon>
        <taxon>Pseudomonadati</taxon>
        <taxon>Bacteroidota</taxon>
        <taxon>Flavobacteriia</taxon>
        <taxon>Flavobacteriales</taxon>
        <taxon>Flavobacteriaceae</taxon>
        <taxon>Zhouia</taxon>
    </lineage>
</organism>
<dbReference type="EMBL" id="FPAG01000002">
    <property type="protein sequence ID" value="SFS49808.1"/>
    <property type="molecule type" value="Genomic_DNA"/>
</dbReference>
<feature type="transmembrane region" description="Helical" evidence="6">
    <location>
        <begin position="408"/>
        <end position="425"/>
    </location>
</feature>
<name>A0A1I6QBV2_9FLAO</name>
<dbReference type="InterPro" id="IPR004670">
    <property type="entry name" value="NhaA"/>
</dbReference>
<comment type="similarity">
    <text evidence="6">Belongs to the NhaA Na(+)/H(+) (TC 2.A.33) antiporter family.</text>
</comment>
<dbReference type="GO" id="GO:0006885">
    <property type="term" value="P:regulation of pH"/>
    <property type="evidence" value="ECO:0007669"/>
    <property type="project" value="UniProtKB-UniRule"/>
</dbReference>
<feature type="transmembrane region" description="Helical" evidence="6">
    <location>
        <begin position="64"/>
        <end position="82"/>
    </location>
</feature>
<reference evidence="7 8" key="1">
    <citation type="submission" date="2016-10" db="EMBL/GenBank/DDBJ databases">
        <authorList>
            <person name="de Groot N.N."/>
        </authorList>
    </citation>
    <scope>NUCLEOTIDE SEQUENCE [LARGE SCALE GENOMIC DNA]</scope>
    <source>
        <strain evidence="7 8">CGMCC 1.6114</strain>
    </source>
</reference>
<evidence type="ECO:0000256" key="5">
    <source>
        <dbReference type="ARBA" id="ARBA00023136"/>
    </source>
</evidence>
<feature type="transmembrane region" description="Helical" evidence="6">
    <location>
        <begin position="21"/>
        <end position="39"/>
    </location>
</feature>
<feature type="transmembrane region" description="Helical" evidence="6">
    <location>
        <begin position="334"/>
        <end position="356"/>
    </location>
</feature>
<evidence type="ECO:0000256" key="3">
    <source>
        <dbReference type="ARBA" id="ARBA00022692"/>
    </source>
</evidence>
<evidence type="ECO:0000313" key="8">
    <source>
        <dbReference type="Proteomes" id="UP000183209"/>
    </source>
</evidence>
<dbReference type="PANTHER" id="PTHR30341:SF0">
    <property type="entry name" value="NA(+)_H(+) ANTIPORTER NHAA"/>
    <property type="match status" value="1"/>
</dbReference>
<keyword evidence="6" id="KW-0406">Ion transport</keyword>
<keyword evidence="2 6" id="KW-1003">Cell membrane</keyword>
<keyword evidence="5 6" id="KW-0472">Membrane</keyword>
<feature type="transmembrane region" description="Helical" evidence="6">
    <location>
        <begin position="103"/>
        <end position="122"/>
    </location>
</feature>
<feature type="transmembrane region" description="Helical" evidence="6">
    <location>
        <begin position="377"/>
        <end position="396"/>
    </location>
</feature>
<dbReference type="OrthoDB" id="9808135at2"/>
<comment type="subcellular location">
    <subcellularLocation>
        <location evidence="1">Cell inner membrane</location>
        <topology evidence="1">Multi-pass membrane protein</topology>
    </subcellularLocation>
    <subcellularLocation>
        <location evidence="6">Cell membrane</location>
        <topology evidence="6">Multi-pass membrane protein</topology>
    </subcellularLocation>
</comment>
<feature type="transmembrane region" description="Helical" evidence="6">
    <location>
        <begin position="206"/>
        <end position="223"/>
    </location>
</feature>
<dbReference type="PANTHER" id="PTHR30341">
    <property type="entry name" value="SODIUM ION/PROTON ANTIPORTER NHAA-RELATED"/>
    <property type="match status" value="1"/>
</dbReference>
<evidence type="ECO:0000256" key="6">
    <source>
        <dbReference type="HAMAP-Rule" id="MF_01844"/>
    </source>
</evidence>
<accession>A0A1I6QBV2</accession>
<dbReference type="GO" id="GO:0005886">
    <property type="term" value="C:plasma membrane"/>
    <property type="evidence" value="ECO:0007669"/>
    <property type="project" value="UniProtKB-SubCell"/>
</dbReference>
<gene>
    <name evidence="6" type="primary">nhaA</name>
    <name evidence="7" type="ORF">SAMN04487906_0564</name>
</gene>
<evidence type="ECO:0000256" key="1">
    <source>
        <dbReference type="ARBA" id="ARBA00004429"/>
    </source>
</evidence>
<dbReference type="HAMAP" id="MF_01844">
    <property type="entry name" value="NhaA"/>
    <property type="match status" value="1"/>
</dbReference>
<keyword evidence="6" id="KW-0050">Antiport</keyword>
<dbReference type="Pfam" id="PF06965">
    <property type="entry name" value="Na_H_antiport_1"/>
    <property type="match status" value="1"/>
</dbReference>
<keyword evidence="6" id="KW-0813">Transport</keyword>
<feature type="transmembrane region" description="Helical" evidence="6">
    <location>
        <begin position="128"/>
        <end position="149"/>
    </location>
</feature>
<comment type="catalytic activity">
    <reaction evidence="6">
        <text>Na(+)(in) + 2 H(+)(out) = Na(+)(out) + 2 H(+)(in)</text>
        <dbReference type="Rhea" id="RHEA:29251"/>
        <dbReference type="ChEBI" id="CHEBI:15378"/>
        <dbReference type="ChEBI" id="CHEBI:29101"/>
    </reaction>
</comment>
<keyword evidence="3 6" id="KW-0812">Transmembrane</keyword>
<dbReference type="GO" id="GO:0015385">
    <property type="term" value="F:sodium:proton antiporter activity"/>
    <property type="evidence" value="ECO:0007669"/>
    <property type="project" value="UniProtKB-UniRule"/>
</dbReference>
<evidence type="ECO:0000256" key="4">
    <source>
        <dbReference type="ARBA" id="ARBA00022989"/>
    </source>
</evidence>
<proteinExistence type="inferred from homology"/>
<feature type="transmembrane region" description="Helical" evidence="6">
    <location>
        <begin position="306"/>
        <end position="322"/>
    </location>
</feature>
<dbReference type="AlphaFoldDB" id="A0A1I6QBV2"/>
<dbReference type="RefSeq" id="WP_074976785.1">
    <property type="nucleotide sequence ID" value="NZ_FPAG01000002.1"/>
</dbReference>
<feature type="transmembrane region" description="Helical" evidence="6">
    <location>
        <begin position="183"/>
        <end position="201"/>
    </location>
</feature>
<feature type="transmembrane region" description="Helical" evidence="6">
    <location>
        <begin position="156"/>
        <end position="177"/>
    </location>
</feature>
<comment type="function">
    <text evidence="6">Na(+)/H(+) antiporter that extrudes sodium in exchange for external protons.</text>
</comment>
<keyword evidence="6" id="KW-0739">Sodium transport</keyword>
<protein>
    <recommendedName>
        <fullName evidence="6">Na(+)/H(+) antiporter NhaA</fullName>
    </recommendedName>
    <alternativeName>
        <fullName evidence="6">Sodium/proton antiporter NhaA</fullName>
    </alternativeName>
</protein>